<evidence type="ECO:0000313" key="13">
    <source>
        <dbReference type="Proteomes" id="UP000676428"/>
    </source>
</evidence>
<feature type="region of interest" description="Disordered" evidence="8">
    <location>
        <begin position="321"/>
        <end position="376"/>
    </location>
</feature>
<evidence type="ECO:0000259" key="11">
    <source>
        <dbReference type="PROSITE" id="PS50894"/>
    </source>
</evidence>
<feature type="compositionally biased region" description="Low complexity" evidence="8">
    <location>
        <begin position="321"/>
        <end position="357"/>
    </location>
</feature>
<dbReference type="Proteomes" id="UP000676428">
    <property type="component" value="Chromosome"/>
</dbReference>
<dbReference type="InterPro" id="IPR004105">
    <property type="entry name" value="CheA-like_dim"/>
</dbReference>
<dbReference type="RefSeq" id="WP_213682310.1">
    <property type="nucleotide sequence ID" value="NZ_CP074572.1"/>
</dbReference>
<dbReference type="CDD" id="cd16916">
    <property type="entry name" value="HATPase_CheA-like"/>
    <property type="match status" value="1"/>
</dbReference>
<dbReference type="InterPro" id="IPR036890">
    <property type="entry name" value="HATPase_C_sf"/>
</dbReference>
<dbReference type="Pfam" id="PF01627">
    <property type="entry name" value="Hpt"/>
    <property type="match status" value="1"/>
</dbReference>
<dbReference type="SMART" id="SM00073">
    <property type="entry name" value="HPT"/>
    <property type="match status" value="1"/>
</dbReference>
<dbReference type="Pfam" id="PF02518">
    <property type="entry name" value="HATPase_c"/>
    <property type="match status" value="1"/>
</dbReference>
<evidence type="ECO:0000259" key="9">
    <source>
        <dbReference type="PROSITE" id="PS50109"/>
    </source>
</evidence>
<evidence type="ECO:0000256" key="2">
    <source>
        <dbReference type="ARBA" id="ARBA00012438"/>
    </source>
</evidence>
<feature type="domain" description="HPt" evidence="11">
    <location>
        <begin position="2"/>
        <end position="106"/>
    </location>
</feature>
<feature type="region of interest" description="Disordered" evidence="8">
    <location>
        <begin position="210"/>
        <end position="238"/>
    </location>
</feature>
<gene>
    <name evidence="12" type="ORF">KHX94_02985</name>
</gene>
<keyword evidence="5" id="KW-0418">Kinase</keyword>
<feature type="region of interest" description="Disordered" evidence="8">
    <location>
        <begin position="295"/>
        <end position="314"/>
    </location>
</feature>
<dbReference type="SUPFAM" id="SSF47226">
    <property type="entry name" value="Histidine-containing phosphotransfer domain, HPT domain"/>
    <property type="match status" value="1"/>
</dbReference>
<dbReference type="CDD" id="cd00731">
    <property type="entry name" value="CheA_reg"/>
    <property type="match status" value="1"/>
</dbReference>
<comment type="catalytic activity">
    <reaction evidence="1">
        <text>ATP + protein L-histidine = ADP + protein N-phospho-L-histidine.</text>
        <dbReference type="EC" id="2.7.13.3"/>
    </reaction>
</comment>
<dbReference type="InterPro" id="IPR036641">
    <property type="entry name" value="HPT_dom_sf"/>
</dbReference>
<dbReference type="InterPro" id="IPR036061">
    <property type="entry name" value="CheW-like_dom_sf"/>
</dbReference>
<dbReference type="SMART" id="SM01231">
    <property type="entry name" value="H-kinase_dim"/>
    <property type="match status" value="1"/>
</dbReference>
<name>A0ABX8DG28_9GAMM</name>
<dbReference type="InterPro" id="IPR036097">
    <property type="entry name" value="HisK_dim/P_sf"/>
</dbReference>
<dbReference type="InterPro" id="IPR051315">
    <property type="entry name" value="Bact_Chemotaxis_CheA"/>
</dbReference>
<dbReference type="PROSITE" id="PS50851">
    <property type="entry name" value="CHEW"/>
    <property type="match status" value="1"/>
</dbReference>
<dbReference type="PROSITE" id="PS50894">
    <property type="entry name" value="HPT"/>
    <property type="match status" value="1"/>
</dbReference>
<evidence type="ECO:0000256" key="6">
    <source>
        <dbReference type="ARBA" id="ARBA00023012"/>
    </source>
</evidence>
<dbReference type="InterPro" id="IPR005467">
    <property type="entry name" value="His_kinase_dom"/>
</dbReference>
<keyword evidence="13" id="KW-1185">Reference proteome</keyword>
<feature type="domain" description="CheW-like" evidence="10">
    <location>
        <begin position="625"/>
        <end position="762"/>
    </location>
</feature>
<evidence type="ECO:0000256" key="5">
    <source>
        <dbReference type="ARBA" id="ARBA00022777"/>
    </source>
</evidence>
<keyword evidence="4" id="KW-0808">Transferase</keyword>
<sequence>MAFDVDEEILQDFLIEAGEILELLQEQLVQLENNPGDTDLLNAIFRGFHTVKGGAGFLGLAPMVDVCHEAENTFDLLRTGKRSVSAELMDIILQALDAINVMFSQTQSGEEQQPAEPQLLANLKLLSSGAPLPSESGNSAETAVEAVDDTTADSGVDDTADSADALFDEMLESVAPNAAVEPPAAEPTAAAGSIDDIDESEFEALLDALHGKGKGPSTSGDAGTGAKTPAAVSNNSEDITDDEFEALLDELHGKGKFAVNPDAKPVAAETAGHSVDSDEISEDEFEALLDQLHGKGKAPGLETESAANAAAPAAKVAPQAPAAAAAKAPTPKAPSPKTAAAPKAAAPAESKVPVPAKESATKAVAPAGNNAPQAETTVRVDTARLDQIMNMVGELVLVRNRLVSLGISREDEEMSKALANLDLVTSDLQGAVMKTRMQPIKKVFGRFPRVVRDLARSLNKDIELRMVGEETDLDKNLVEALADPLVHLVRNSVDHGIEMPDVRESIGKSRTGIITLAASQEGDHILLKIEDDGAGMDPEKLKAIAIKRGVLDEDTAARMSDQDAYNLIFAPGFSTKTEISDISGRGVGMDVVKTRITQLNGSVHIDSAKGKGTRLEIKVPLTLAIMPTLMVEVAKQVFALPLSSVNEIFHLDLGKTNVVDGQLTVIVREKAIPLFYLEQWLNRHPRDFKTGEKRLGHVVIVQLGLKQIGFVVDALIGQEEVVIKPLGALLHGTPGMAGATITSDGGIALILDVPGLLKHYTSRSRR</sequence>
<feature type="domain" description="Histidine kinase" evidence="9">
    <location>
        <begin position="345"/>
        <end position="623"/>
    </location>
</feature>
<evidence type="ECO:0000259" key="10">
    <source>
        <dbReference type="PROSITE" id="PS50851"/>
    </source>
</evidence>
<feature type="modified residue" description="Phosphohistidine" evidence="7">
    <location>
        <position position="49"/>
    </location>
</feature>
<proteinExistence type="predicted"/>
<dbReference type="Gene3D" id="1.10.287.560">
    <property type="entry name" value="Histidine kinase CheA-like, homodimeric domain"/>
    <property type="match status" value="1"/>
</dbReference>
<dbReference type="PANTHER" id="PTHR43395">
    <property type="entry name" value="SENSOR HISTIDINE KINASE CHEA"/>
    <property type="match status" value="1"/>
</dbReference>
<dbReference type="SMART" id="SM00260">
    <property type="entry name" value="CheW"/>
    <property type="match status" value="1"/>
</dbReference>
<dbReference type="SUPFAM" id="SSF55874">
    <property type="entry name" value="ATPase domain of HSP90 chaperone/DNA topoisomerase II/histidine kinase"/>
    <property type="match status" value="1"/>
</dbReference>
<dbReference type="Pfam" id="PF02895">
    <property type="entry name" value="H-kinase_dim"/>
    <property type="match status" value="1"/>
</dbReference>
<dbReference type="EC" id="2.7.13.3" evidence="2"/>
<dbReference type="EMBL" id="CP074572">
    <property type="protein sequence ID" value="QVK23693.1"/>
    <property type="molecule type" value="Genomic_DNA"/>
</dbReference>
<keyword evidence="6" id="KW-0902">Two-component regulatory system</keyword>
<evidence type="ECO:0000256" key="3">
    <source>
        <dbReference type="ARBA" id="ARBA00022553"/>
    </source>
</evidence>
<keyword evidence="3 7" id="KW-0597">Phosphoprotein</keyword>
<dbReference type="PANTHER" id="PTHR43395:SF1">
    <property type="entry name" value="CHEMOTAXIS PROTEIN CHEA"/>
    <property type="match status" value="1"/>
</dbReference>
<protein>
    <recommendedName>
        <fullName evidence="2">histidine kinase</fullName>
        <ecNumber evidence="2">2.7.13.3</ecNumber>
    </recommendedName>
</protein>
<evidence type="ECO:0000256" key="1">
    <source>
        <dbReference type="ARBA" id="ARBA00000085"/>
    </source>
</evidence>
<dbReference type="InterPro" id="IPR008207">
    <property type="entry name" value="Sig_transdc_His_kin_Hpt_dom"/>
</dbReference>
<dbReference type="InterPro" id="IPR037006">
    <property type="entry name" value="CheA-like_homodim_sf"/>
</dbReference>
<dbReference type="InterPro" id="IPR002545">
    <property type="entry name" value="CheW-lke_dom"/>
</dbReference>
<evidence type="ECO:0000256" key="7">
    <source>
        <dbReference type="PROSITE-ProRule" id="PRU00110"/>
    </source>
</evidence>
<dbReference type="Gene3D" id="3.30.565.10">
    <property type="entry name" value="Histidine kinase-like ATPase, C-terminal domain"/>
    <property type="match status" value="1"/>
</dbReference>
<feature type="compositionally biased region" description="Low complexity" evidence="8">
    <location>
        <begin position="302"/>
        <end position="314"/>
    </location>
</feature>
<dbReference type="SUPFAM" id="SSF50341">
    <property type="entry name" value="CheW-like"/>
    <property type="match status" value="1"/>
</dbReference>
<evidence type="ECO:0000256" key="8">
    <source>
        <dbReference type="SAM" id="MobiDB-lite"/>
    </source>
</evidence>
<evidence type="ECO:0000313" key="12">
    <source>
        <dbReference type="EMBL" id="QVK23693.1"/>
    </source>
</evidence>
<dbReference type="InterPro" id="IPR004358">
    <property type="entry name" value="Sig_transdc_His_kin-like_C"/>
</dbReference>
<dbReference type="Gene3D" id="2.30.30.40">
    <property type="entry name" value="SH3 Domains"/>
    <property type="match status" value="1"/>
</dbReference>
<dbReference type="PRINTS" id="PR00344">
    <property type="entry name" value="BCTRLSENSOR"/>
</dbReference>
<dbReference type="Pfam" id="PF01584">
    <property type="entry name" value="CheW"/>
    <property type="match status" value="1"/>
</dbReference>
<dbReference type="Gene3D" id="1.20.120.160">
    <property type="entry name" value="HPT domain"/>
    <property type="match status" value="1"/>
</dbReference>
<dbReference type="SUPFAM" id="SSF47384">
    <property type="entry name" value="Homodimeric domain of signal transducing histidine kinase"/>
    <property type="match status" value="1"/>
</dbReference>
<accession>A0ABX8DG28</accession>
<dbReference type="PROSITE" id="PS50109">
    <property type="entry name" value="HIS_KIN"/>
    <property type="match status" value="1"/>
</dbReference>
<evidence type="ECO:0000256" key="4">
    <source>
        <dbReference type="ARBA" id="ARBA00022679"/>
    </source>
</evidence>
<organism evidence="12 13">
    <name type="scientific">Shewanella dokdonensis</name>
    <dbReference type="NCBI Taxonomy" id="712036"/>
    <lineage>
        <taxon>Bacteria</taxon>
        <taxon>Pseudomonadati</taxon>
        <taxon>Pseudomonadota</taxon>
        <taxon>Gammaproteobacteria</taxon>
        <taxon>Alteromonadales</taxon>
        <taxon>Shewanellaceae</taxon>
        <taxon>Shewanella</taxon>
    </lineage>
</organism>
<dbReference type="InterPro" id="IPR003594">
    <property type="entry name" value="HATPase_dom"/>
</dbReference>
<dbReference type="CDD" id="cd00088">
    <property type="entry name" value="HPT"/>
    <property type="match status" value="1"/>
</dbReference>
<dbReference type="SMART" id="SM00387">
    <property type="entry name" value="HATPase_c"/>
    <property type="match status" value="1"/>
</dbReference>
<reference evidence="12 13" key="1">
    <citation type="journal article" date="2012" name="Int. J. Syst. Evol. Microbiol.">
        <title>Shewanella dokdonensis sp. nov., isolated from seawater.</title>
        <authorList>
            <person name="Sung H.R."/>
            <person name="Yoon J.H."/>
            <person name="Ghim S.Y."/>
        </authorList>
    </citation>
    <scope>NUCLEOTIDE SEQUENCE [LARGE SCALE GENOMIC DNA]</scope>
    <source>
        <strain evidence="12 13">DSM 23626</strain>
    </source>
</reference>